<dbReference type="CDD" id="cd17546">
    <property type="entry name" value="REC_hyHK_CKI1_RcsC-like"/>
    <property type="match status" value="1"/>
</dbReference>
<evidence type="ECO:0000259" key="2">
    <source>
        <dbReference type="PROSITE" id="PS50110"/>
    </source>
</evidence>
<dbReference type="PROSITE" id="PS50110">
    <property type="entry name" value="RESPONSE_REGULATORY"/>
    <property type="match status" value="1"/>
</dbReference>
<keyword evidence="1" id="KW-0597">Phosphoprotein</keyword>
<gene>
    <name evidence="3" type="ORF">YASMINEVIRUS_1042</name>
</gene>
<dbReference type="InterPro" id="IPR001789">
    <property type="entry name" value="Sig_transdc_resp-reg_receiver"/>
</dbReference>
<dbReference type="InterPro" id="IPR011006">
    <property type="entry name" value="CheY-like_superfamily"/>
</dbReference>
<dbReference type="SUPFAM" id="SSF52172">
    <property type="entry name" value="CheY-like"/>
    <property type="match status" value="1"/>
</dbReference>
<dbReference type="GO" id="GO:0000160">
    <property type="term" value="P:phosphorelay signal transduction system"/>
    <property type="evidence" value="ECO:0007669"/>
    <property type="project" value="InterPro"/>
</dbReference>
<dbReference type="InterPro" id="IPR050595">
    <property type="entry name" value="Bact_response_regulator"/>
</dbReference>
<dbReference type="PANTHER" id="PTHR44591:SF3">
    <property type="entry name" value="RESPONSE REGULATORY DOMAIN-CONTAINING PROTEIN"/>
    <property type="match status" value="1"/>
</dbReference>
<dbReference type="EMBL" id="UPSH01000001">
    <property type="protein sequence ID" value="VBB18579.1"/>
    <property type="molecule type" value="Genomic_DNA"/>
</dbReference>
<evidence type="ECO:0000256" key="1">
    <source>
        <dbReference type="ARBA" id="ARBA00022553"/>
    </source>
</evidence>
<proteinExistence type="predicted"/>
<keyword evidence="4" id="KW-1185">Reference proteome</keyword>
<dbReference type="PANTHER" id="PTHR44591">
    <property type="entry name" value="STRESS RESPONSE REGULATOR PROTEIN 1"/>
    <property type="match status" value="1"/>
</dbReference>
<dbReference type="Pfam" id="PF00072">
    <property type="entry name" value="Response_reg"/>
    <property type="match status" value="1"/>
</dbReference>
<dbReference type="Proteomes" id="UP000594342">
    <property type="component" value="Unassembled WGS sequence"/>
</dbReference>
<sequence length="194" mass="22092">MIIFIFCSNSDKQMYKTKISDPEQRCRDAVSKLNILIVDDDKASRDSLADMIRTRGHDVTTLDEGMKCVNRCSKTQYDIIFMDYHMDDLGEDLGELDGATVTQMVRDCFDVDAVVYAYTGDNTPDAIKQFKENNMKGVFVKPVESSLITEFLKIVEKNGNDQSQLSKLAMKRRNFMFFKTKSVAKETKPAVAHN</sequence>
<organism evidence="3 4">
    <name type="scientific">Yasminevirus sp. GU-2018</name>
    <dbReference type="NCBI Taxonomy" id="2420051"/>
    <lineage>
        <taxon>Viruses</taxon>
        <taxon>Varidnaviria</taxon>
        <taxon>Bamfordvirae</taxon>
        <taxon>Nucleocytoviricota</taxon>
        <taxon>Megaviricetes</taxon>
        <taxon>Imitervirales</taxon>
        <taxon>Mimiviridae</taxon>
        <taxon>Klosneuvirinae</taxon>
        <taxon>Yasminevirus</taxon>
        <taxon>Yasminevirus saudimassiliense</taxon>
    </lineage>
</organism>
<feature type="domain" description="Response regulatory" evidence="2">
    <location>
        <begin position="34"/>
        <end position="156"/>
    </location>
</feature>
<comment type="caution">
    <text evidence="3">The sequence shown here is derived from an EMBL/GenBank/DDBJ whole genome shotgun (WGS) entry which is preliminary data.</text>
</comment>
<evidence type="ECO:0000313" key="3">
    <source>
        <dbReference type="EMBL" id="VBB18579.1"/>
    </source>
</evidence>
<reference evidence="3 4" key="1">
    <citation type="submission" date="2018-10" db="EMBL/GenBank/DDBJ databases">
        <authorList>
            <consortium name="IHU Genomes"/>
        </authorList>
    </citation>
    <scope>NUCLEOTIDE SEQUENCE [LARGE SCALE GENOMIC DNA]</scope>
    <source>
        <strain evidence="3 4">A1</strain>
    </source>
</reference>
<dbReference type="Gene3D" id="3.40.50.2300">
    <property type="match status" value="1"/>
</dbReference>
<evidence type="ECO:0000313" key="4">
    <source>
        <dbReference type="Proteomes" id="UP000594342"/>
    </source>
</evidence>
<accession>A0A5K0U8U8</accession>
<name>A0A5K0U8U8_9VIRU</name>
<dbReference type="SMART" id="SM00448">
    <property type="entry name" value="REC"/>
    <property type="match status" value="1"/>
</dbReference>
<protein>
    <submittedName>
        <fullName evidence="3">Response regulator</fullName>
    </submittedName>
</protein>